<feature type="domain" description="C2H2-type" evidence="19">
    <location>
        <begin position="337"/>
        <end position="364"/>
    </location>
</feature>
<feature type="domain" description="C2H2-type" evidence="19">
    <location>
        <begin position="281"/>
        <end position="308"/>
    </location>
</feature>
<feature type="domain" description="C2H2-type" evidence="19">
    <location>
        <begin position="1581"/>
        <end position="1608"/>
    </location>
</feature>
<feature type="compositionally biased region" description="Low complexity" evidence="18">
    <location>
        <begin position="794"/>
        <end position="816"/>
    </location>
</feature>
<evidence type="ECO:0000256" key="17">
    <source>
        <dbReference type="PROSITE-ProRule" id="PRU00187"/>
    </source>
</evidence>
<keyword evidence="11" id="KW-0238">DNA-binding</keyword>
<dbReference type="SUPFAM" id="SSF47353">
    <property type="entry name" value="Retrovirus capsid dimerization domain-like"/>
    <property type="match status" value="2"/>
</dbReference>
<dbReference type="Gene3D" id="3.30.160.60">
    <property type="entry name" value="Classic Zinc Finger"/>
    <property type="match status" value="13"/>
</dbReference>
<feature type="region of interest" description="Disordered" evidence="18">
    <location>
        <begin position="1349"/>
        <end position="1443"/>
    </location>
</feature>
<evidence type="ECO:0000256" key="15">
    <source>
        <dbReference type="ARBA" id="ARBA00075432"/>
    </source>
</evidence>
<dbReference type="SUPFAM" id="SSF57667">
    <property type="entry name" value="beta-beta-alpha zinc fingers"/>
    <property type="match status" value="8"/>
</dbReference>
<keyword evidence="5" id="KW-0479">Metal-binding</keyword>
<feature type="compositionally biased region" description="Basic and acidic residues" evidence="18">
    <location>
        <begin position="169"/>
        <end position="180"/>
    </location>
</feature>
<dbReference type="InterPro" id="IPR036236">
    <property type="entry name" value="Znf_C2H2_sf"/>
</dbReference>
<feature type="region of interest" description="Disordered" evidence="18">
    <location>
        <begin position="163"/>
        <end position="190"/>
    </location>
</feature>
<dbReference type="GO" id="GO:0000981">
    <property type="term" value="F:DNA-binding transcription factor activity, RNA polymerase II-specific"/>
    <property type="evidence" value="ECO:0007669"/>
    <property type="project" value="TreeGrafter"/>
</dbReference>
<dbReference type="FunFam" id="3.30.160.60:FF:001528">
    <property type="entry name" value="Zinc finger and SCAN domain containing 9"/>
    <property type="match status" value="1"/>
</dbReference>
<dbReference type="PROSITE" id="PS50804">
    <property type="entry name" value="SCAN_BOX"/>
    <property type="match status" value="2"/>
</dbReference>
<feature type="compositionally biased region" description="Basic and acidic residues" evidence="18">
    <location>
        <begin position="1382"/>
        <end position="1401"/>
    </location>
</feature>
<dbReference type="InterPro" id="IPR013087">
    <property type="entry name" value="Znf_C2H2_type"/>
</dbReference>
<dbReference type="OrthoDB" id="6077919at2759"/>
<evidence type="ECO:0000256" key="1">
    <source>
        <dbReference type="ARBA" id="ARBA00003767"/>
    </source>
</evidence>
<keyword evidence="12" id="KW-0804">Transcription</keyword>
<dbReference type="Pfam" id="PF02023">
    <property type="entry name" value="SCAN"/>
    <property type="match status" value="2"/>
</dbReference>
<dbReference type="FunFam" id="3.30.160.60:FF:000295">
    <property type="entry name" value="zinc finger protein 19"/>
    <property type="match status" value="1"/>
</dbReference>
<evidence type="ECO:0000259" key="20">
    <source>
        <dbReference type="PROSITE" id="PS50804"/>
    </source>
</evidence>
<evidence type="ECO:0000256" key="7">
    <source>
        <dbReference type="ARBA" id="ARBA00022771"/>
    </source>
</evidence>
<evidence type="ECO:0000256" key="3">
    <source>
        <dbReference type="ARBA" id="ARBA00006991"/>
    </source>
</evidence>
<gene>
    <name evidence="22" type="primary">LOC113928037</name>
</gene>
<evidence type="ECO:0000256" key="14">
    <source>
        <dbReference type="ARBA" id="ARBA00070959"/>
    </source>
</evidence>
<dbReference type="FunFam" id="3.30.160.60:FF:000467">
    <property type="entry name" value="Zinc finger and SCAN domain-containing 21"/>
    <property type="match status" value="1"/>
</dbReference>
<feature type="domain" description="C2H2-type" evidence="19">
    <location>
        <begin position="1553"/>
        <end position="1580"/>
    </location>
</feature>
<dbReference type="FunFam" id="3.30.160.60:FF:001661">
    <property type="entry name" value="Zinc finger and SCAN domain-containing 26"/>
    <property type="match status" value="1"/>
</dbReference>
<evidence type="ECO:0000256" key="2">
    <source>
        <dbReference type="ARBA" id="ARBA00004123"/>
    </source>
</evidence>
<feature type="region of interest" description="Disordered" evidence="18">
    <location>
        <begin position="1050"/>
        <end position="1114"/>
    </location>
</feature>
<feature type="compositionally biased region" description="Pro residues" evidence="18">
    <location>
        <begin position="740"/>
        <end position="752"/>
    </location>
</feature>
<keyword evidence="9" id="KW-0832">Ubl conjugation</keyword>
<feature type="domain" description="C2H2-type" evidence="19">
    <location>
        <begin position="309"/>
        <end position="336"/>
    </location>
</feature>
<evidence type="ECO:0000256" key="8">
    <source>
        <dbReference type="ARBA" id="ARBA00022833"/>
    </source>
</evidence>
<evidence type="ECO:0000256" key="11">
    <source>
        <dbReference type="ARBA" id="ARBA00023125"/>
    </source>
</evidence>
<keyword evidence="10" id="KW-0805">Transcription regulation</keyword>
<evidence type="ECO:0000256" key="12">
    <source>
        <dbReference type="ARBA" id="ARBA00023163"/>
    </source>
</evidence>
<dbReference type="PANTHER" id="PTHR23226">
    <property type="entry name" value="ZINC FINGER AND SCAN DOMAIN-CONTAINING"/>
    <property type="match status" value="1"/>
</dbReference>
<dbReference type="Pfam" id="PF00096">
    <property type="entry name" value="zf-C2H2"/>
    <property type="match status" value="12"/>
</dbReference>
<feature type="domain" description="C2H2-type" evidence="19">
    <location>
        <begin position="1525"/>
        <end position="1552"/>
    </location>
</feature>
<dbReference type="FunFam" id="3.30.160.60:FF:002516">
    <property type="entry name" value="Zinc finger and SCAN domain-containing protein 26"/>
    <property type="match status" value="1"/>
</dbReference>
<feature type="region of interest" description="Disordered" evidence="18">
    <location>
        <begin position="659"/>
        <end position="858"/>
    </location>
</feature>
<keyword evidence="6" id="KW-0677">Repeat</keyword>
<feature type="compositionally biased region" description="Basic and acidic residues" evidence="18">
    <location>
        <begin position="1422"/>
        <end position="1431"/>
    </location>
</feature>
<feature type="region of interest" description="Disordered" evidence="18">
    <location>
        <begin position="896"/>
        <end position="936"/>
    </location>
</feature>
<dbReference type="Pfam" id="PF06047">
    <property type="entry name" value="Nkap_C"/>
    <property type="match status" value="1"/>
</dbReference>
<dbReference type="FunFam" id="3.30.160.60:FF:000045">
    <property type="entry name" value="ZFP69 zinc finger protein B"/>
    <property type="match status" value="1"/>
</dbReference>
<feature type="domain" description="C2H2-type" evidence="19">
    <location>
        <begin position="253"/>
        <end position="280"/>
    </location>
</feature>
<feature type="domain" description="C2H2-type" evidence="19">
    <location>
        <begin position="365"/>
        <end position="392"/>
    </location>
</feature>
<feature type="domain" description="SCAN box" evidence="20">
    <location>
        <begin position="52"/>
        <end position="134"/>
    </location>
</feature>
<feature type="domain" description="SCAN box" evidence="20">
    <location>
        <begin position="1266"/>
        <end position="1347"/>
    </location>
</feature>
<name>A0A6J2DUC1_ZALCA</name>
<dbReference type="KEGG" id="zca:113928037"/>
<dbReference type="Gene3D" id="1.10.4020.10">
    <property type="entry name" value="DNA breaking-rejoining enzymes"/>
    <property type="match status" value="2"/>
</dbReference>
<protein>
    <recommendedName>
        <fullName evidence="14">Zinc finger and SCAN domain-containing protein 26</fullName>
    </recommendedName>
    <alternativeName>
        <fullName evidence="15">Zinc finger protein 187</fullName>
    </alternativeName>
</protein>
<feature type="domain" description="C2H2-type" evidence="19">
    <location>
        <begin position="1637"/>
        <end position="1664"/>
    </location>
</feature>
<feature type="compositionally biased region" description="Low complexity" evidence="18">
    <location>
        <begin position="1102"/>
        <end position="1112"/>
    </location>
</feature>
<dbReference type="FunFam" id="3.30.160.60:FF:001087">
    <property type="entry name" value="Zinc finger and SCAN domain-containing protein 26"/>
    <property type="match status" value="1"/>
</dbReference>
<evidence type="ECO:0000256" key="4">
    <source>
        <dbReference type="ARBA" id="ARBA00022499"/>
    </source>
</evidence>
<dbReference type="FunFam" id="3.30.160.60:FF:001991">
    <property type="entry name" value="Zinc finger and SCAN domain containing 26"/>
    <property type="match status" value="1"/>
</dbReference>
<proteinExistence type="inferred from homology"/>
<evidence type="ECO:0000256" key="9">
    <source>
        <dbReference type="ARBA" id="ARBA00022843"/>
    </source>
</evidence>
<sequence length="1693" mass="187978">MNADSKEVLPLDVQVPEVWEELLTVKMEMESRLQVQESRLKCSNPLAREIFRRRFRQLCYQETPGPREALTRLQELCHQWLRPHVSTKEQIVELLVLEQFLTILPEELQAWVREHCPESGEEAVILLEDLERELDEPQHEVVAHTQGQEVLPEETVPLGAQTSLSLQSRPEESLTRDTARQPHPIGETDGMTKAEDRELVLRKDCPKIVESHGEIFYGQTWGDPPQDPRHGELGDPEGWAVGHWGSPRGEGRHKCDACEKSFARSSGLVCHQRIHTGERPYECSECGKTFSRSSGLFNHRGIHNLQKRYRCAECGKAFSQSAGLIQHQRTHRGDRPHLCGQCGKSYSRRSFLIEHQRSHTGERPHQCPKCGKSFNRHCNLIRHQKTHTAAALLPLQILQEHHRLLPGLGVLLPHPGLQLLGQDGQELLQHQQLHDLLLARKPRKRRRERSGPGAGLPPGAPASAAGAGASSSSAFTVRSPVRSRGRSSAEWASKAALAVDSLAIPGLAPASAPTFRADPRAWSRCRPARRRAARGTAFPRPQAGRAVLRRRPPEARRQGARGGPAQAGALSAGVRAAQAGDAPHRKPGARALPAAPLGRASRWRRRVNPSAAGPAADRGRLCGGKAELKLRFQKKFWFLPPVGPSGVCNSLEVVPPRRRRTGSFPRTDRGAWEVGTPHQGAMIKSAEGSKEERRTPRRLKATIQAATTTSEQQRGHRYKPLFCDRGAGHRRRPEARAPPRRPPPAPAPPPTPASRVPARAAASPSKSAGSGSRGSRGADAPERGAVAGGRCDTAGSRGWRRGSSGSPPSAQARRSPLGGRARSHSRGLEGLRPPCGGSGAGAPCPPGRPREQAPASRTYAFSSSSVSCGGYRYHHHHCVGDRRRRLGERQRIGEVGAPEVWGLSPKFPEPDSDEHTPVEDDERAETAGPTDLVGPEAPVTYSAQDEKPLNYGHALLPGEGAAMAEYVKAGKRIPRRGEIGLTSEEIASFECSGYVMSGSRHRRMEAVRLRKENQIYSADEKRALASFNQEERRKRENKILASFRDMVYRKTKGKDDKRGPPALAPARRRGAELRPQPRAGSRTPSSRGPPACLERRRRCAGRRASGAGRGSRTVLERARPPLRVGAGCVVCALRLGRPCRPGLGSSWCPRCCDRGPAGRGWGRGRPEAADLLTWAQLRLHLFHPLSAILNTCWKEETVKRKFSGAESTSRLMLGMATALANAHSPAPLNLKKEGLQTGKEDPCSTWEQGFKLPGNSTGLGQEPLCKQFRQLRYEETTGPREALSRLRELCRRWLRPETHSKEQILELLVLEQFLTILPEELHARVREQHPESGDEVVVVLEDLQPELGEAGQHVGPDQAKKQKMLAEEAAPVEAAREPQVQPERDVPKPEEEKGEETKIETGKTVVEPDSCGGVESSGKTSEPIEPRHEDPNLEGQQVKPKEKTEYKCSDCGEGFTQRSDLIRHEGTHTQGRLCESEACPSPRPTAHQKIHSREKGHQCHECGKAFQRSSHLVRHQKIHLGEKPYQCKECGKVFSQNAGLLEHLRIHTGEKPYLCIHCGKNFRRSSHLNRHQRIHSQEEPCECKECGKTFSQALFLTHHQRIHSHSRSHRCNECGKAFSLTSDLIRHHRIHTGEKPFKCAICQKAFRLNSHLAQHVRIHNEEKPYECNECGEAFRQRSGLFQHQRYHHKHSLA</sequence>
<dbReference type="GeneID" id="113928037"/>
<dbReference type="RefSeq" id="XP_027459924.2">
    <property type="nucleotide sequence ID" value="XM_027604123.2"/>
</dbReference>
<dbReference type="Proteomes" id="UP000515165">
    <property type="component" value="Chromosome 7"/>
</dbReference>
<feature type="domain" description="C2H2-type" evidence="19">
    <location>
        <begin position="1665"/>
        <end position="1687"/>
    </location>
</feature>
<comment type="similarity">
    <text evidence="3">Belongs to the krueppel C2H2-type zinc-finger protein family.</text>
</comment>
<feature type="compositionally biased region" description="Low complexity" evidence="18">
    <location>
        <begin position="461"/>
        <end position="487"/>
    </location>
</feature>
<organism evidence="21 22">
    <name type="scientific">Zalophus californianus</name>
    <name type="common">California sealion</name>
    <dbReference type="NCBI Taxonomy" id="9704"/>
    <lineage>
        <taxon>Eukaryota</taxon>
        <taxon>Metazoa</taxon>
        <taxon>Chordata</taxon>
        <taxon>Craniata</taxon>
        <taxon>Vertebrata</taxon>
        <taxon>Euteleostomi</taxon>
        <taxon>Mammalia</taxon>
        <taxon>Eutheria</taxon>
        <taxon>Laurasiatheria</taxon>
        <taxon>Carnivora</taxon>
        <taxon>Caniformia</taxon>
        <taxon>Pinnipedia</taxon>
        <taxon>Otariidae</taxon>
        <taxon>Zalophus</taxon>
    </lineage>
</organism>
<dbReference type="PANTHER" id="PTHR23226:SF366">
    <property type="entry name" value="ZINC FINGER PROTEIN ZFP2"/>
    <property type="match status" value="1"/>
</dbReference>
<keyword evidence="4" id="KW-1017">Isopeptide bond</keyword>
<accession>A0A6J2DUC1</accession>
<dbReference type="CDD" id="cd07936">
    <property type="entry name" value="SCAN"/>
    <property type="match status" value="2"/>
</dbReference>
<dbReference type="FunFam" id="1.10.4020.10:FF:000001">
    <property type="entry name" value="zinc finger protein 263 isoform X1"/>
    <property type="match status" value="2"/>
</dbReference>
<feature type="region of interest" description="Disordered" evidence="18">
    <location>
        <begin position="521"/>
        <end position="592"/>
    </location>
</feature>
<dbReference type="FunFam" id="3.30.160.60:FF:000002">
    <property type="entry name" value="Zinc finger protein 1 homolog"/>
    <property type="match status" value="1"/>
</dbReference>
<keyword evidence="8" id="KW-0862">Zinc</keyword>
<evidence type="ECO:0000256" key="5">
    <source>
        <dbReference type="ARBA" id="ARBA00022723"/>
    </source>
</evidence>
<dbReference type="FunFam" id="3.30.160.60:FF:001100">
    <property type="entry name" value="Zinc finger protein 184"/>
    <property type="match status" value="1"/>
</dbReference>
<dbReference type="PROSITE" id="PS50157">
    <property type="entry name" value="ZINC_FINGER_C2H2_2"/>
    <property type="match status" value="13"/>
</dbReference>
<feature type="compositionally biased region" description="Low complexity" evidence="18">
    <location>
        <begin position="753"/>
        <end position="778"/>
    </location>
</feature>
<evidence type="ECO:0000256" key="6">
    <source>
        <dbReference type="ARBA" id="ARBA00022737"/>
    </source>
</evidence>
<reference evidence="22" key="1">
    <citation type="submission" date="2025-08" db="UniProtKB">
        <authorList>
            <consortium name="RefSeq"/>
        </authorList>
    </citation>
    <scope>IDENTIFICATION</scope>
    <source>
        <tissue evidence="22">Blood</tissue>
    </source>
</reference>
<keyword evidence="13 17" id="KW-0539">Nucleus</keyword>
<dbReference type="PROSITE" id="PS00028">
    <property type="entry name" value="ZINC_FINGER_C2H2_1"/>
    <property type="match status" value="12"/>
</dbReference>
<dbReference type="SMART" id="SM00355">
    <property type="entry name" value="ZnF_C2H2"/>
    <property type="match status" value="13"/>
</dbReference>
<evidence type="ECO:0000256" key="10">
    <source>
        <dbReference type="ARBA" id="ARBA00023015"/>
    </source>
</evidence>
<evidence type="ECO:0000313" key="21">
    <source>
        <dbReference type="Proteomes" id="UP000515165"/>
    </source>
</evidence>
<keyword evidence="21" id="KW-1185">Reference proteome</keyword>
<dbReference type="InterPro" id="IPR009269">
    <property type="entry name" value="NKAP_C"/>
</dbReference>
<evidence type="ECO:0000256" key="18">
    <source>
        <dbReference type="SAM" id="MobiDB-lite"/>
    </source>
</evidence>
<evidence type="ECO:0000313" key="22">
    <source>
        <dbReference type="RefSeq" id="XP_027459924.2"/>
    </source>
</evidence>
<dbReference type="InterPro" id="IPR038269">
    <property type="entry name" value="SCAN_sf"/>
</dbReference>
<feature type="domain" description="C2H2-type" evidence="19">
    <location>
        <begin position="1609"/>
        <end position="1636"/>
    </location>
</feature>
<comment type="subcellular location">
    <subcellularLocation>
        <location evidence="2 17">Nucleus</location>
    </subcellularLocation>
</comment>
<feature type="domain" description="C2H2-type" evidence="19">
    <location>
        <begin position="1497"/>
        <end position="1524"/>
    </location>
</feature>
<dbReference type="FunFam" id="3.30.160.60:FF:000056">
    <property type="entry name" value="Zinc finger and SCAN domain-containing 20"/>
    <property type="match status" value="1"/>
</dbReference>
<dbReference type="GO" id="GO:0008270">
    <property type="term" value="F:zinc ion binding"/>
    <property type="evidence" value="ECO:0007669"/>
    <property type="project" value="UniProtKB-KW"/>
</dbReference>
<dbReference type="FunFam" id="3.30.160.60:FF:000512">
    <property type="entry name" value="zinc finger protein 197 isoform X1"/>
    <property type="match status" value="1"/>
</dbReference>
<keyword evidence="7 16" id="KW-0863">Zinc-finger</keyword>
<dbReference type="SMART" id="SM00431">
    <property type="entry name" value="SCAN"/>
    <property type="match status" value="2"/>
</dbReference>
<dbReference type="FunFam" id="3.30.160.60:FF:001693">
    <property type="entry name" value="zinc finger and SCAN domain-containing protein 26 isoform X1"/>
    <property type="match status" value="1"/>
</dbReference>
<feature type="region of interest" description="Disordered" evidence="18">
    <location>
        <begin position="438"/>
        <end position="487"/>
    </location>
</feature>
<evidence type="ECO:0000256" key="13">
    <source>
        <dbReference type="ARBA" id="ARBA00023242"/>
    </source>
</evidence>
<dbReference type="GO" id="GO:0005654">
    <property type="term" value="C:nucleoplasm"/>
    <property type="evidence" value="ECO:0007669"/>
    <property type="project" value="UniProtKB-ARBA"/>
</dbReference>
<feature type="domain" description="C2H2-type" evidence="19">
    <location>
        <begin position="1446"/>
        <end position="1473"/>
    </location>
</feature>
<dbReference type="GO" id="GO:0000978">
    <property type="term" value="F:RNA polymerase II cis-regulatory region sequence-specific DNA binding"/>
    <property type="evidence" value="ECO:0007669"/>
    <property type="project" value="TreeGrafter"/>
</dbReference>
<evidence type="ECO:0000256" key="16">
    <source>
        <dbReference type="PROSITE-ProRule" id="PRU00042"/>
    </source>
</evidence>
<dbReference type="InterPro" id="IPR003309">
    <property type="entry name" value="SCAN_dom"/>
</dbReference>
<evidence type="ECO:0000259" key="19">
    <source>
        <dbReference type="PROSITE" id="PS50157"/>
    </source>
</evidence>
<comment type="function">
    <text evidence="1">May be involved in transcriptional regulation.</text>
</comment>
<dbReference type="GO" id="GO:0003682">
    <property type="term" value="F:chromatin binding"/>
    <property type="evidence" value="ECO:0007669"/>
    <property type="project" value="InterPro"/>
</dbReference>